<gene>
    <name evidence="5" type="ORF">H8702_05105</name>
</gene>
<dbReference type="SMART" id="SM00382">
    <property type="entry name" value="AAA"/>
    <property type="match status" value="1"/>
</dbReference>
<protein>
    <submittedName>
        <fullName evidence="5">ABC transporter ATP-binding protein</fullName>
    </submittedName>
</protein>
<dbReference type="OrthoDB" id="9804819at2"/>
<dbReference type="InterPro" id="IPR003439">
    <property type="entry name" value="ABC_transporter-like_ATP-bd"/>
</dbReference>
<dbReference type="GO" id="GO:0005524">
    <property type="term" value="F:ATP binding"/>
    <property type="evidence" value="ECO:0007669"/>
    <property type="project" value="UniProtKB-KW"/>
</dbReference>
<keyword evidence="3 5" id="KW-0067">ATP-binding</keyword>
<dbReference type="Gene3D" id="3.40.50.300">
    <property type="entry name" value="P-loop containing nucleotide triphosphate hydrolases"/>
    <property type="match status" value="1"/>
</dbReference>
<organism evidence="5 6">
    <name type="scientific">Massiliimalia timonensis</name>
    <dbReference type="NCBI Taxonomy" id="1987501"/>
    <lineage>
        <taxon>Bacteria</taxon>
        <taxon>Bacillati</taxon>
        <taxon>Bacillota</taxon>
        <taxon>Clostridia</taxon>
        <taxon>Eubacteriales</taxon>
        <taxon>Oscillospiraceae</taxon>
        <taxon>Massiliimalia</taxon>
    </lineage>
</organism>
<evidence type="ECO:0000256" key="2">
    <source>
        <dbReference type="ARBA" id="ARBA00022741"/>
    </source>
</evidence>
<dbReference type="PANTHER" id="PTHR42939:SF3">
    <property type="entry name" value="ABC TRANSPORTER ATP-BINDING COMPONENT"/>
    <property type="match status" value="1"/>
</dbReference>
<dbReference type="InterPro" id="IPR051782">
    <property type="entry name" value="ABC_Transporter_VariousFunc"/>
</dbReference>
<evidence type="ECO:0000313" key="5">
    <source>
        <dbReference type="EMBL" id="MBC8610499.1"/>
    </source>
</evidence>
<evidence type="ECO:0000313" key="6">
    <source>
        <dbReference type="Proteomes" id="UP000632659"/>
    </source>
</evidence>
<proteinExistence type="predicted"/>
<evidence type="ECO:0000256" key="3">
    <source>
        <dbReference type="ARBA" id="ARBA00022840"/>
    </source>
</evidence>
<dbReference type="AlphaFoldDB" id="A0A8J6P6Z2"/>
<dbReference type="InterPro" id="IPR027417">
    <property type="entry name" value="P-loop_NTPase"/>
</dbReference>
<dbReference type="PANTHER" id="PTHR42939">
    <property type="entry name" value="ABC TRANSPORTER ATP-BINDING PROTEIN ALBC-RELATED"/>
    <property type="match status" value="1"/>
</dbReference>
<keyword evidence="2" id="KW-0547">Nucleotide-binding</keyword>
<dbReference type="Pfam" id="PF00005">
    <property type="entry name" value="ABC_tran"/>
    <property type="match status" value="1"/>
</dbReference>
<reference evidence="5" key="1">
    <citation type="submission" date="2020-08" db="EMBL/GenBank/DDBJ databases">
        <title>Genome public.</title>
        <authorList>
            <person name="Liu C."/>
            <person name="Sun Q."/>
        </authorList>
    </citation>
    <scope>NUCLEOTIDE SEQUENCE</scope>
    <source>
        <strain evidence="5">NSJ-15</strain>
    </source>
</reference>
<dbReference type="CDD" id="cd03230">
    <property type="entry name" value="ABC_DR_subfamily_A"/>
    <property type="match status" value="1"/>
</dbReference>
<keyword evidence="1" id="KW-0813">Transport</keyword>
<feature type="domain" description="ABC transporter" evidence="4">
    <location>
        <begin position="1"/>
        <end position="230"/>
    </location>
</feature>
<dbReference type="SUPFAM" id="SSF52540">
    <property type="entry name" value="P-loop containing nucleoside triphosphate hydrolases"/>
    <property type="match status" value="1"/>
</dbReference>
<dbReference type="EMBL" id="JACRTL010000002">
    <property type="protein sequence ID" value="MBC8610499.1"/>
    <property type="molecule type" value="Genomic_DNA"/>
</dbReference>
<dbReference type="PROSITE" id="PS50893">
    <property type="entry name" value="ABC_TRANSPORTER_2"/>
    <property type="match status" value="1"/>
</dbReference>
<keyword evidence="6" id="KW-1185">Reference proteome</keyword>
<sequence>MSQNAIFVKDLCKDYDSFSLDHLNFSVPQGSIVGFVGENGAGKTTTLKSILGIVSSQGLAQVFGKDAREQELEIKEQIGVVFDENHFYECFKPKQVEAVMKRMYRNWDSGCFGRYLKEFKLPEQKTIKEYSRGMKMKLSIAAALAHHPKLLILDEATSGLDPIVREEILDIFLDFIQDEQHSILFSSHITSDLDKIADYVIFIHNGKIVLQQDKALLLDTYGLLKCGRQVFDSLPREEIVRYRQNGFGYEVLVDRTHRLFRAHPDWVIDPVSIEDIMLLLVRGKETR</sequence>
<evidence type="ECO:0000256" key="1">
    <source>
        <dbReference type="ARBA" id="ARBA00022448"/>
    </source>
</evidence>
<comment type="caution">
    <text evidence="5">The sequence shown here is derived from an EMBL/GenBank/DDBJ whole genome shotgun (WGS) entry which is preliminary data.</text>
</comment>
<dbReference type="InterPro" id="IPR003593">
    <property type="entry name" value="AAA+_ATPase"/>
</dbReference>
<accession>A0A8J6P6Z2</accession>
<dbReference type="RefSeq" id="WP_093989497.1">
    <property type="nucleotide sequence ID" value="NZ_FYDD01000004.1"/>
</dbReference>
<evidence type="ECO:0000259" key="4">
    <source>
        <dbReference type="PROSITE" id="PS50893"/>
    </source>
</evidence>
<dbReference type="GO" id="GO:0016887">
    <property type="term" value="F:ATP hydrolysis activity"/>
    <property type="evidence" value="ECO:0007669"/>
    <property type="project" value="InterPro"/>
</dbReference>
<dbReference type="Proteomes" id="UP000632659">
    <property type="component" value="Unassembled WGS sequence"/>
</dbReference>
<name>A0A8J6P6Z2_9FIRM</name>